<dbReference type="PROSITE" id="PS50111">
    <property type="entry name" value="CHEMOTAXIS_TRANSDUC_2"/>
    <property type="match status" value="1"/>
</dbReference>
<gene>
    <name evidence="4" type="ORF">ACFQMN_02275</name>
</gene>
<reference evidence="5" key="1">
    <citation type="journal article" date="2019" name="Int. J. Syst. Evol. Microbiol.">
        <title>The Global Catalogue of Microorganisms (GCM) 10K type strain sequencing project: providing services to taxonomists for standard genome sequencing and annotation.</title>
        <authorList>
            <consortium name="The Broad Institute Genomics Platform"/>
            <consortium name="The Broad Institute Genome Sequencing Center for Infectious Disease"/>
            <person name="Wu L."/>
            <person name="Ma J."/>
        </authorList>
    </citation>
    <scope>NUCLEOTIDE SEQUENCE [LARGE SCALE GENOMIC DNA]</scope>
    <source>
        <strain evidence="5">CCUG 73951</strain>
    </source>
</reference>
<keyword evidence="1 2" id="KW-0807">Transducer</keyword>
<dbReference type="PANTHER" id="PTHR32089">
    <property type="entry name" value="METHYL-ACCEPTING CHEMOTAXIS PROTEIN MCPB"/>
    <property type="match status" value="1"/>
</dbReference>
<dbReference type="SUPFAM" id="SSF58104">
    <property type="entry name" value="Methyl-accepting chemotaxis protein (MCP) signaling domain"/>
    <property type="match status" value="1"/>
</dbReference>
<dbReference type="InterPro" id="IPR004089">
    <property type="entry name" value="MCPsignal_dom"/>
</dbReference>
<dbReference type="PANTHER" id="PTHR32089:SF112">
    <property type="entry name" value="LYSOZYME-LIKE PROTEIN-RELATED"/>
    <property type="match status" value="1"/>
</dbReference>
<feature type="domain" description="Methyl-accepting transducer" evidence="3">
    <location>
        <begin position="131"/>
        <end position="288"/>
    </location>
</feature>
<evidence type="ECO:0000259" key="3">
    <source>
        <dbReference type="PROSITE" id="PS50111"/>
    </source>
</evidence>
<sequence>MTTKNTIVSFPNESPTNESSLLHAFTQTVPIIHSMLPDLAIGITNREEWIAYYPGKKIDLHVKPGHKINPKEPLADCIHKRKVIRTEVDAEFFGFPFTGLATPIYEGNKVIGAIAIQLQEQNEKKLLEISEQIVSSLSQANEGVSSVAEGAEGLSEASSTLLIQSQKATEEVRNTDDVLKFIKRIADQTNLLGLNASIEAARAGDLGRGFGVVADEIRKLSNETVTSTEKISTTLINIRKSMDEISTSIEKIVAVGEEQASSTDEISVFIDEIEKKSKELNKYASELL</sequence>
<evidence type="ECO:0000256" key="1">
    <source>
        <dbReference type="ARBA" id="ARBA00023224"/>
    </source>
</evidence>
<organism evidence="4 5">
    <name type="scientific">Halobacillus campisalis</name>
    <dbReference type="NCBI Taxonomy" id="435909"/>
    <lineage>
        <taxon>Bacteria</taxon>
        <taxon>Bacillati</taxon>
        <taxon>Bacillota</taxon>
        <taxon>Bacilli</taxon>
        <taxon>Bacillales</taxon>
        <taxon>Bacillaceae</taxon>
        <taxon>Halobacillus</taxon>
    </lineage>
</organism>
<protein>
    <submittedName>
        <fullName evidence="4">Methyl-accepting chemotaxis protein</fullName>
    </submittedName>
</protein>
<comment type="caution">
    <text evidence="4">The sequence shown here is derived from an EMBL/GenBank/DDBJ whole genome shotgun (WGS) entry which is preliminary data.</text>
</comment>
<keyword evidence="5" id="KW-1185">Reference proteome</keyword>
<accession>A0ABW2K068</accession>
<dbReference type="EMBL" id="JBHTBY010000001">
    <property type="protein sequence ID" value="MFC7319712.1"/>
    <property type="molecule type" value="Genomic_DNA"/>
</dbReference>
<evidence type="ECO:0000313" key="5">
    <source>
        <dbReference type="Proteomes" id="UP001596494"/>
    </source>
</evidence>
<evidence type="ECO:0000313" key="4">
    <source>
        <dbReference type="EMBL" id="MFC7319712.1"/>
    </source>
</evidence>
<evidence type="ECO:0000256" key="2">
    <source>
        <dbReference type="PROSITE-ProRule" id="PRU00284"/>
    </source>
</evidence>
<name>A0ABW2K068_9BACI</name>
<dbReference type="RefSeq" id="WP_289215494.1">
    <property type="nucleotide sequence ID" value="NZ_JAPVRC010000003.1"/>
</dbReference>
<proteinExistence type="predicted"/>
<dbReference type="Pfam" id="PF00015">
    <property type="entry name" value="MCPsignal"/>
    <property type="match status" value="1"/>
</dbReference>
<dbReference type="Proteomes" id="UP001596494">
    <property type="component" value="Unassembled WGS sequence"/>
</dbReference>
<dbReference type="SMART" id="SM00283">
    <property type="entry name" value="MA"/>
    <property type="match status" value="1"/>
</dbReference>
<dbReference type="Gene3D" id="1.10.287.950">
    <property type="entry name" value="Methyl-accepting chemotaxis protein"/>
    <property type="match status" value="1"/>
</dbReference>